<dbReference type="RefSeq" id="WP_072764666.1">
    <property type="nucleotide sequence ID" value="NZ_FQYX01000015.1"/>
</dbReference>
<dbReference type="OrthoDB" id="1523686at2"/>
<dbReference type="Proteomes" id="UP000184231">
    <property type="component" value="Unassembled WGS sequence"/>
</dbReference>
<dbReference type="GO" id="GO:0070180">
    <property type="term" value="F:large ribosomal subunit rRNA binding"/>
    <property type="evidence" value="ECO:0007669"/>
    <property type="project" value="UniProtKB-UniRule"/>
</dbReference>
<comment type="function">
    <text evidence="1 6">Forms part of the ribosomal stalk, playing a central role in the interaction of the ribosome with GTP-bound translation factors.</text>
</comment>
<evidence type="ECO:0000256" key="6">
    <source>
        <dbReference type="HAMAP-Rule" id="MF_00362"/>
    </source>
</evidence>
<organism evidence="7 8">
    <name type="scientific">Arenibacter nanhaiticus</name>
    <dbReference type="NCBI Taxonomy" id="558155"/>
    <lineage>
        <taxon>Bacteria</taxon>
        <taxon>Pseudomonadati</taxon>
        <taxon>Bacteroidota</taxon>
        <taxon>Flavobacteriia</taxon>
        <taxon>Flavobacteriales</taxon>
        <taxon>Flavobacteriaceae</taxon>
        <taxon>Arenibacter</taxon>
    </lineage>
</organism>
<comment type="similarity">
    <text evidence="2 6">Belongs to the universal ribosomal protein uL10 family.</text>
</comment>
<comment type="subunit">
    <text evidence="6">Part of the ribosomal stalk of the 50S ribosomal subunit. The N-terminus interacts with L11 and the large rRNA to form the base of the stalk. The C-terminus forms an elongated spine to which L12 dimers bind in a sequential fashion forming a multimeric L10(L12)X complex.</text>
</comment>
<proteinExistence type="inferred from homology"/>
<protein>
    <recommendedName>
        <fullName evidence="5 6">Large ribosomal subunit protein uL10</fullName>
    </recommendedName>
</protein>
<dbReference type="InterPro" id="IPR043141">
    <property type="entry name" value="Ribosomal_uL10-like_sf"/>
</dbReference>
<dbReference type="STRING" id="558155.SAMN04487911_11510"/>
<gene>
    <name evidence="6" type="primary">rplJ</name>
    <name evidence="7" type="ORF">SAMN04487911_11510</name>
</gene>
<keyword evidence="3 6" id="KW-0689">Ribosomal protein</keyword>
<name>A0A1M6HTM0_9FLAO</name>
<accession>A0A1M6HTM0</accession>
<dbReference type="InterPro" id="IPR022973">
    <property type="entry name" value="Ribosomal_uL10_bac"/>
</dbReference>
<dbReference type="AlphaFoldDB" id="A0A1M6HTM0"/>
<dbReference type="GO" id="GO:0005840">
    <property type="term" value="C:ribosome"/>
    <property type="evidence" value="ECO:0007669"/>
    <property type="project" value="UniProtKB-KW"/>
</dbReference>
<dbReference type="InterPro" id="IPR047865">
    <property type="entry name" value="Ribosomal_uL10_bac_type"/>
</dbReference>
<keyword evidence="6" id="KW-0694">RNA-binding</keyword>
<dbReference type="NCBIfam" id="NF000955">
    <property type="entry name" value="PRK00099.1-1"/>
    <property type="match status" value="1"/>
</dbReference>
<evidence type="ECO:0000313" key="8">
    <source>
        <dbReference type="Proteomes" id="UP000184231"/>
    </source>
</evidence>
<evidence type="ECO:0000256" key="5">
    <source>
        <dbReference type="ARBA" id="ARBA00035202"/>
    </source>
</evidence>
<keyword evidence="6" id="KW-0699">rRNA-binding</keyword>
<keyword evidence="8" id="KW-1185">Reference proteome</keyword>
<dbReference type="EMBL" id="FQYX01000015">
    <property type="protein sequence ID" value="SHJ25572.1"/>
    <property type="molecule type" value="Genomic_DNA"/>
</dbReference>
<evidence type="ECO:0000256" key="3">
    <source>
        <dbReference type="ARBA" id="ARBA00022980"/>
    </source>
</evidence>
<dbReference type="SUPFAM" id="SSF160369">
    <property type="entry name" value="Ribosomal protein L10-like"/>
    <property type="match status" value="1"/>
</dbReference>
<dbReference type="InterPro" id="IPR001790">
    <property type="entry name" value="Ribosomal_uL10"/>
</dbReference>
<dbReference type="Gene3D" id="3.30.70.1730">
    <property type="match status" value="1"/>
</dbReference>
<dbReference type="PANTHER" id="PTHR11560">
    <property type="entry name" value="39S RIBOSOMAL PROTEIN L10, MITOCHONDRIAL"/>
    <property type="match status" value="1"/>
</dbReference>
<evidence type="ECO:0000256" key="4">
    <source>
        <dbReference type="ARBA" id="ARBA00023274"/>
    </source>
</evidence>
<dbReference type="CDD" id="cd05797">
    <property type="entry name" value="Ribosomal_L10"/>
    <property type="match status" value="1"/>
</dbReference>
<dbReference type="Pfam" id="PF00466">
    <property type="entry name" value="Ribosomal_L10"/>
    <property type="match status" value="1"/>
</dbReference>
<evidence type="ECO:0000256" key="1">
    <source>
        <dbReference type="ARBA" id="ARBA00002633"/>
    </source>
</evidence>
<reference evidence="7 8" key="1">
    <citation type="submission" date="2016-11" db="EMBL/GenBank/DDBJ databases">
        <authorList>
            <person name="Jaros S."/>
            <person name="Januszkiewicz K."/>
            <person name="Wedrychowicz H."/>
        </authorList>
    </citation>
    <scope>NUCLEOTIDE SEQUENCE [LARGE SCALE GENOMIC DNA]</scope>
    <source>
        <strain evidence="7 8">CGMCC 1.8863</strain>
    </source>
</reference>
<evidence type="ECO:0000313" key="7">
    <source>
        <dbReference type="EMBL" id="SHJ25572.1"/>
    </source>
</evidence>
<dbReference type="GO" id="GO:0006412">
    <property type="term" value="P:translation"/>
    <property type="evidence" value="ECO:0007669"/>
    <property type="project" value="UniProtKB-UniRule"/>
</dbReference>
<keyword evidence="4 6" id="KW-0687">Ribonucleoprotein</keyword>
<dbReference type="GO" id="GO:1990904">
    <property type="term" value="C:ribonucleoprotein complex"/>
    <property type="evidence" value="ECO:0007669"/>
    <property type="project" value="UniProtKB-KW"/>
</dbReference>
<dbReference type="HAMAP" id="MF_00362">
    <property type="entry name" value="Ribosomal_uL10"/>
    <property type="match status" value="1"/>
</dbReference>
<evidence type="ECO:0000256" key="2">
    <source>
        <dbReference type="ARBA" id="ARBA00008889"/>
    </source>
</evidence>
<sequence length="171" mass="18210">MTREDKLNVIEDLTAQLADSPSIYLADISGLNADATSALRKACFKADIRLAVVKNTLLAKAMEASEKDFGELPEVLKGSTSLMFSETGNAPAKLIKAFRKKAEKPLLKGAYIAEAIYIGDDQLDALVSIKSKEEMIGEVIGLLQSPAKNVISGLKSGGGKIAGILKTLSER</sequence>